<evidence type="ECO:0000313" key="1">
    <source>
        <dbReference type="EMBL" id="QBE66263.1"/>
    </source>
</evidence>
<sequence>MDILEMWKSASRGGRSMISPTMENKKGSTGCNGAVYSVDPPRSHNLFMAFTNGPIKAGKPSAVPFSCRRQPGADIAAPGATGAARSGAVGVAPAARHQFG</sequence>
<keyword evidence="2" id="KW-1185">Reference proteome</keyword>
<dbReference type="KEGG" id="plue:EWM63_27510"/>
<proteinExistence type="predicted"/>
<dbReference type="RefSeq" id="WP_130189371.1">
    <property type="nucleotide sequence ID" value="NZ_CP035913.1"/>
</dbReference>
<gene>
    <name evidence="1" type="ORF">EWM63_27510</name>
</gene>
<evidence type="ECO:0000313" key="2">
    <source>
        <dbReference type="Proteomes" id="UP000290637"/>
    </source>
</evidence>
<dbReference type="Proteomes" id="UP000290637">
    <property type="component" value="Chromosome"/>
</dbReference>
<dbReference type="EMBL" id="CP035913">
    <property type="protein sequence ID" value="QBE66263.1"/>
    <property type="molecule type" value="Genomic_DNA"/>
</dbReference>
<accession>A0A4V0Z4A5</accession>
<dbReference type="AlphaFoldDB" id="A0A4V0Z4A5"/>
<organism evidence="1 2">
    <name type="scientific">Pseudoduganella lutea</name>
    <dbReference type="NCBI Taxonomy" id="321985"/>
    <lineage>
        <taxon>Bacteria</taxon>
        <taxon>Pseudomonadati</taxon>
        <taxon>Pseudomonadota</taxon>
        <taxon>Betaproteobacteria</taxon>
        <taxon>Burkholderiales</taxon>
        <taxon>Oxalobacteraceae</taxon>
        <taxon>Telluria group</taxon>
        <taxon>Pseudoduganella</taxon>
    </lineage>
</organism>
<name>A0A4V0Z4A5_9BURK</name>
<reference evidence="1 2" key="1">
    <citation type="submission" date="2019-02" db="EMBL/GenBank/DDBJ databases">
        <title>Draft Genome Sequences of Six Type Strains of the Genus Massilia.</title>
        <authorList>
            <person name="Miess H."/>
            <person name="Frediansyhah A."/>
            <person name="Gross H."/>
        </authorList>
    </citation>
    <scope>NUCLEOTIDE SEQUENCE [LARGE SCALE GENOMIC DNA]</scope>
    <source>
        <strain evidence="1 2">DSM 17473</strain>
    </source>
</reference>
<protein>
    <submittedName>
        <fullName evidence="1">Uncharacterized protein</fullName>
    </submittedName>
</protein>